<organism evidence="5 6">
    <name type="scientific">Cytobacillus purgationiresistens</name>
    <dbReference type="NCBI Taxonomy" id="863449"/>
    <lineage>
        <taxon>Bacteria</taxon>
        <taxon>Bacillati</taxon>
        <taxon>Bacillota</taxon>
        <taxon>Bacilli</taxon>
        <taxon>Bacillales</taxon>
        <taxon>Bacillaceae</taxon>
        <taxon>Cytobacillus</taxon>
    </lineage>
</organism>
<evidence type="ECO:0000313" key="6">
    <source>
        <dbReference type="Proteomes" id="UP001238088"/>
    </source>
</evidence>
<dbReference type="InterPro" id="IPR014710">
    <property type="entry name" value="RmlC-like_jellyroll"/>
</dbReference>
<accession>A0ABU0APW4</accession>
<dbReference type="PANTHER" id="PTHR13903">
    <property type="entry name" value="PIRIN-RELATED"/>
    <property type="match status" value="1"/>
</dbReference>
<protein>
    <submittedName>
        <fullName evidence="5">Redox-sensitive bicupin YhaK (Pirin superfamily)</fullName>
    </submittedName>
</protein>
<dbReference type="InterPro" id="IPR008778">
    <property type="entry name" value="Pirin_C_dom"/>
</dbReference>
<evidence type="ECO:0000259" key="4">
    <source>
        <dbReference type="Pfam" id="PF05726"/>
    </source>
</evidence>
<dbReference type="InterPro" id="IPR003829">
    <property type="entry name" value="Pirin_N_dom"/>
</dbReference>
<sequence length="277" mass="30491">MGKNRDIKHKWTVSPQMVSPIHKAGAVLEPGHWGKHDPFLLMMDDTFQKGAFDVHPHRGIETITFVIDGKIDHYDSASGGGTLEAGDLQFMTAGKGVVHNEAPPEGSSVHLLQLWVNLPSESKMTAPRYQNLRGKDMPVRKERGAEIRVYSGTSDQIVSDTLNYAPVTFVEMIIDSCASISQDLPDSYNGFIYVLEGSGIFGENEIQAAKGDAMQIDFGSGNDSSSIKVSANEKLRLVLFAGEPLNEPVVARGPFVMNTEEQIMQAYQDYREGKFVK</sequence>
<dbReference type="InterPro" id="IPR011051">
    <property type="entry name" value="RmlC_Cupin_sf"/>
</dbReference>
<dbReference type="RefSeq" id="WP_370875126.1">
    <property type="nucleotide sequence ID" value="NZ_JAUSUB010000037.1"/>
</dbReference>
<dbReference type="PIRSF" id="PIRSF006232">
    <property type="entry name" value="Pirin"/>
    <property type="match status" value="1"/>
</dbReference>
<name>A0ABU0APW4_9BACI</name>
<comment type="similarity">
    <text evidence="1 2">Belongs to the pirin family.</text>
</comment>
<dbReference type="InterPro" id="IPR012093">
    <property type="entry name" value="Pirin"/>
</dbReference>
<evidence type="ECO:0000259" key="3">
    <source>
        <dbReference type="Pfam" id="PF02678"/>
    </source>
</evidence>
<comment type="caution">
    <text evidence="5">The sequence shown here is derived from an EMBL/GenBank/DDBJ whole genome shotgun (WGS) entry which is preliminary data.</text>
</comment>
<feature type="domain" description="Pirin C-terminal" evidence="4">
    <location>
        <begin position="170"/>
        <end position="275"/>
    </location>
</feature>
<reference evidence="5 6" key="1">
    <citation type="submission" date="2023-07" db="EMBL/GenBank/DDBJ databases">
        <title>Genomic Encyclopedia of Type Strains, Phase IV (KMG-IV): sequencing the most valuable type-strain genomes for metagenomic binning, comparative biology and taxonomic classification.</title>
        <authorList>
            <person name="Goeker M."/>
        </authorList>
    </citation>
    <scope>NUCLEOTIDE SEQUENCE [LARGE SCALE GENOMIC DNA]</scope>
    <source>
        <strain evidence="5 6">DSM 23494</strain>
    </source>
</reference>
<dbReference type="CDD" id="cd02909">
    <property type="entry name" value="cupin_pirin_N"/>
    <property type="match status" value="1"/>
</dbReference>
<dbReference type="Pfam" id="PF02678">
    <property type="entry name" value="Pirin"/>
    <property type="match status" value="1"/>
</dbReference>
<dbReference type="SUPFAM" id="SSF51182">
    <property type="entry name" value="RmlC-like cupins"/>
    <property type="match status" value="1"/>
</dbReference>
<proteinExistence type="inferred from homology"/>
<gene>
    <name evidence="5" type="ORF">J2S17_005260</name>
</gene>
<dbReference type="EMBL" id="JAUSUB010000037">
    <property type="protein sequence ID" value="MDQ0273328.1"/>
    <property type="molecule type" value="Genomic_DNA"/>
</dbReference>
<dbReference type="CDD" id="cd02247">
    <property type="entry name" value="cupin_pirin_C"/>
    <property type="match status" value="1"/>
</dbReference>
<dbReference type="Pfam" id="PF05726">
    <property type="entry name" value="Pirin_C"/>
    <property type="match status" value="1"/>
</dbReference>
<dbReference type="Proteomes" id="UP001238088">
    <property type="component" value="Unassembled WGS sequence"/>
</dbReference>
<feature type="domain" description="Pirin N-terminal" evidence="3">
    <location>
        <begin position="44"/>
        <end position="116"/>
    </location>
</feature>
<keyword evidence="6" id="KW-1185">Reference proteome</keyword>
<evidence type="ECO:0000256" key="1">
    <source>
        <dbReference type="ARBA" id="ARBA00008416"/>
    </source>
</evidence>
<evidence type="ECO:0000313" key="5">
    <source>
        <dbReference type="EMBL" id="MDQ0273328.1"/>
    </source>
</evidence>
<evidence type="ECO:0000256" key="2">
    <source>
        <dbReference type="RuleBase" id="RU003457"/>
    </source>
</evidence>
<dbReference type="Gene3D" id="2.60.120.10">
    <property type="entry name" value="Jelly Rolls"/>
    <property type="match status" value="2"/>
</dbReference>
<dbReference type="PANTHER" id="PTHR13903:SF8">
    <property type="entry name" value="PIRIN"/>
    <property type="match status" value="1"/>
</dbReference>